<dbReference type="STRING" id="655863.F0XD13"/>
<organism evidence="4">
    <name type="scientific">Grosmannia clavigera (strain kw1407 / UAMH 11150)</name>
    <name type="common">Blue stain fungus</name>
    <name type="synonym">Graphiocladiella clavigera</name>
    <dbReference type="NCBI Taxonomy" id="655863"/>
    <lineage>
        <taxon>Eukaryota</taxon>
        <taxon>Fungi</taxon>
        <taxon>Dikarya</taxon>
        <taxon>Ascomycota</taxon>
        <taxon>Pezizomycotina</taxon>
        <taxon>Sordariomycetes</taxon>
        <taxon>Sordariomycetidae</taxon>
        <taxon>Ophiostomatales</taxon>
        <taxon>Ophiostomataceae</taxon>
        <taxon>Leptographium</taxon>
    </lineage>
</organism>
<sequence>MAVQTALAQITSILIRILSYFFLRWVSAPIVPPVIFSLLAVNVPAFIFSHWAEPKYEVVGEEIDIIVTDTEVTNENGDGSEMGEVNVSDTVILGRRSISPWRSLLLGAPSPSKLLSLLAVAINVALVAMVADRLFSEHSVTAADLSFVRPGYISDTQAKFVIREPDQSKMPVSMQIRIKDAQPPFDSPVWQTVGGTRWTDNSTDYTVVLTVPLQNPVQRIYEWKTSNNHSGEFMAGPKAGKAPALFNGSFTFVTTSCVLSRVPYSPLDHPLAIPGLRYLANVLPKLNAQFMLFLGDFIYSDVPRYWGKSVEDYRQKYRQVYASPDWKAVGQNLSWIHVLDDHEIKNDWSENSTGVYEAAVDPWHHYHTGANPPAARQAGTQSLRPGATYFEFAQGPASFFMLDTRSYRSSNSLPFNSTDKSMLGAEQLADLLDYLRRPEPRGIKWKIVASSVPFTKNWRINRRDTWGGFLSERQVIFEAMWDAGLRGTGVVILSGDRHEFAATQFPPPANSQWPASVAVHEFSASPLSQFYSPVPSYFQWDDEDVKLEYIHRGNSKFGAVTINQTIGESDQSNLHYRLFIDGAETWNTTIVSPVAVIEEPKSSSIWNKILGR</sequence>
<evidence type="ECO:0000313" key="4">
    <source>
        <dbReference type="Proteomes" id="UP000007796"/>
    </source>
</evidence>
<dbReference type="InterPro" id="IPR038607">
    <property type="entry name" value="PhoD-like_sf"/>
</dbReference>
<dbReference type="InParanoid" id="F0XD13"/>
<protein>
    <submittedName>
        <fullName evidence="3">Alkaline phosphatase family protein</fullName>
    </submittedName>
</protein>
<name>F0XD13_GROCL</name>
<gene>
    <name evidence="3" type="ORF">CMQ_472</name>
</gene>
<feature type="transmembrane region" description="Helical" evidence="1">
    <location>
        <begin position="30"/>
        <end position="52"/>
    </location>
</feature>
<dbReference type="SUPFAM" id="SSF56300">
    <property type="entry name" value="Metallo-dependent phosphatases"/>
    <property type="match status" value="1"/>
</dbReference>
<evidence type="ECO:0000259" key="2">
    <source>
        <dbReference type="Pfam" id="PF09423"/>
    </source>
</evidence>
<proteinExistence type="predicted"/>
<dbReference type="OrthoDB" id="2100241at2759"/>
<dbReference type="CDD" id="cd07389">
    <property type="entry name" value="MPP_PhoD"/>
    <property type="match status" value="1"/>
</dbReference>
<dbReference type="Proteomes" id="UP000007796">
    <property type="component" value="Unassembled WGS sequence"/>
</dbReference>
<dbReference type="PANTHER" id="PTHR43606:SF2">
    <property type="entry name" value="ALKALINE PHOSPHATASE FAMILY PROTEIN (AFU_ORTHOLOGUE AFUA_5G03860)"/>
    <property type="match status" value="1"/>
</dbReference>
<dbReference type="InterPro" id="IPR052900">
    <property type="entry name" value="Phospholipid_Metab_Enz"/>
</dbReference>
<feature type="domain" description="PhoD-like phosphatase metallophosphatase" evidence="2">
    <location>
        <begin position="285"/>
        <end position="533"/>
    </location>
</feature>
<keyword evidence="1" id="KW-0812">Transmembrane</keyword>
<dbReference type="GeneID" id="25977962"/>
<reference evidence="3 4" key="1">
    <citation type="journal article" date="2011" name="Proc. Natl. Acad. Sci. U.S.A.">
        <title>Genome and transcriptome analyses of the mountain pine beetle-fungal symbiont Grosmannia clavigera, a lodgepole pine pathogen.</title>
        <authorList>
            <person name="DiGuistini S."/>
            <person name="Wang Y."/>
            <person name="Liao N.Y."/>
            <person name="Taylor G."/>
            <person name="Tanguay P."/>
            <person name="Feau N."/>
            <person name="Henrissat B."/>
            <person name="Chan S.K."/>
            <person name="Hesse-Orce U."/>
            <person name="Alamouti S.M."/>
            <person name="Tsui C.K.M."/>
            <person name="Docking R.T."/>
            <person name="Levasseur A."/>
            <person name="Haridas S."/>
            <person name="Robertson G."/>
            <person name="Birol I."/>
            <person name="Holt R.A."/>
            <person name="Marra M.A."/>
            <person name="Hamelin R.C."/>
            <person name="Hirst M."/>
            <person name="Jones S.J.M."/>
            <person name="Bohlmann J."/>
            <person name="Breuil C."/>
        </authorList>
    </citation>
    <scope>NUCLEOTIDE SEQUENCE [LARGE SCALE GENOMIC DNA]</scope>
    <source>
        <strain evidence="4">kw1407 / UAMH 11150</strain>
    </source>
</reference>
<dbReference type="RefSeq" id="XP_014173026.1">
    <property type="nucleotide sequence ID" value="XM_014317551.1"/>
</dbReference>
<evidence type="ECO:0000313" key="3">
    <source>
        <dbReference type="EMBL" id="EFX03544.1"/>
    </source>
</evidence>
<dbReference type="Gene3D" id="3.60.21.70">
    <property type="entry name" value="PhoD-like phosphatase"/>
    <property type="match status" value="1"/>
</dbReference>
<keyword evidence="4" id="KW-1185">Reference proteome</keyword>
<keyword evidence="1" id="KW-0472">Membrane</keyword>
<dbReference type="eggNOG" id="ENOG502QPM1">
    <property type="taxonomic scope" value="Eukaryota"/>
</dbReference>
<evidence type="ECO:0000256" key="1">
    <source>
        <dbReference type="SAM" id="Phobius"/>
    </source>
</evidence>
<dbReference type="PANTHER" id="PTHR43606">
    <property type="entry name" value="PHOSPHATASE, PUTATIVE (AFU_ORTHOLOGUE AFUA_6G08710)-RELATED"/>
    <property type="match status" value="1"/>
</dbReference>
<dbReference type="HOGENOM" id="CLU_013967_0_0_1"/>
<dbReference type="Pfam" id="PF09423">
    <property type="entry name" value="PhoD"/>
    <property type="match status" value="1"/>
</dbReference>
<dbReference type="InterPro" id="IPR029052">
    <property type="entry name" value="Metallo-depent_PP-like"/>
</dbReference>
<dbReference type="InterPro" id="IPR018946">
    <property type="entry name" value="PhoD-like_MPP"/>
</dbReference>
<dbReference type="AlphaFoldDB" id="F0XD13"/>
<dbReference type="EMBL" id="GL629765">
    <property type="protein sequence ID" value="EFX03544.1"/>
    <property type="molecule type" value="Genomic_DNA"/>
</dbReference>
<accession>F0XD13</accession>
<keyword evidence="1" id="KW-1133">Transmembrane helix</keyword>